<evidence type="ECO:0000313" key="6">
    <source>
        <dbReference type="EMBL" id="MBB6070441.1"/>
    </source>
</evidence>
<reference evidence="6 7" key="1">
    <citation type="submission" date="2020-08" db="EMBL/GenBank/DDBJ databases">
        <title>Genomic Encyclopedia of Type Strains, Phase IV (KMG-IV): sequencing the most valuable type-strain genomes for metagenomic binning, comparative biology and taxonomic classification.</title>
        <authorList>
            <person name="Goeker M."/>
        </authorList>
    </citation>
    <scope>NUCLEOTIDE SEQUENCE [LARGE SCALE GENOMIC DNA]</scope>
    <source>
        <strain evidence="6 7">DSM 29007</strain>
    </source>
</reference>
<dbReference type="Gene3D" id="3.40.630.10">
    <property type="entry name" value="Zn peptidases"/>
    <property type="match status" value="1"/>
</dbReference>
<accession>A0A841GNN6</accession>
<dbReference type="PROSITE" id="PS00758">
    <property type="entry name" value="ARGE_DAPE_CPG2_1"/>
    <property type="match status" value="1"/>
</dbReference>
<dbReference type="Proteomes" id="UP000582837">
    <property type="component" value="Unassembled WGS sequence"/>
</dbReference>
<dbReference type="Pfam" id="PF07687">
    <property type="entry name" value="M20_dimer"/>
    <property type="match status" value="1"/>
</dbReference>
<evidence type="ECO:0000256" key="3">
    <source>
        <dbReference type="ARBA" id="ARBA00022801"/>
    </source>
</evidence>
<dbReference type="AlphaFoldDB" id="A0A841GNN6"/>
<keyword evidence="2" id="KW-0479">Metal-binding</keyword>
<evidence type="ECO:0000313" key="7">
    <source>
        <dbReference type="Proteomes" id="UP000582837"/>
    </source>
</evidence>
<evidence type="ECO:0000259" key="5">
    <source>
        <dbReference type="Pfam" id="PF07687"/>
    </source>
</evidence>
<dbReference type="InterPro" id="IPR036264">
    <property type="entry name" value="Bact_exopeptidase_dim_dom"/>
</dbReference>
<comment type="cofactor">
    <cofactor evidence="1">
        <name>Zn(2+)</name>
        <dbReference type="ChEBI" id="CHEBI:29105"/>
    </cofactor>
</comment>
<dbReference type="SUPFAM" id="SSF55031">
    <property type="entry name" value="Bacterial exopeptidase dimerisation domain"/>
    <property type="match status" value="1"/>
</dbReference>
<evidence type="ECO:0000256" key="2">
    <source>
        <dbReference type="ARBA" id="ARBA00022723"/>
    </source>
</evidence>
<proteinExistence type="predicted"/>
<evidence type="ECO:0000256" key="4">
    <source>
        <dbReference type="ARBA" id="ARBA00022833"/>
    </source>
</evidence>
<name>A0A841GNN6_9BACT</name>
<dbReference type="PANTHER" id="PTHR43808">
    <property type="entry name" value="ACETYLORNITHINE DEACETYLASE"/>
    <property type="match status" value="1"/>
</dbReference>
<gene>
    <name evidence="6" type="ORF">HNQ61_002060</name>
</gene>
<dbReference type="EMBL" id="JACHIA010000004">
    <property type="protein sequence ID" value="MBB6070441.1"/>
    <property type="molecule type" value="Genomic_DNA"/>
</dbReference>
<comment type="caution">
    <text evidence="6">The sequence shown here is derived from an EMBL/GenBank/DDBJ whole genome shotgun (WGS) entry which is preliminary data.</text>
</comment>
<evidence type="ECO:0000256" key="1">
    <source>
        <dbReference type="ARBA" id="ARBA00001947"/>
    </source>
</evidence>
<dbReference type="InterPro" id="IPR001261">
    <property type="entry name" value="ArgE/DapE_CS"/>
</dbReference>
<dbReference type="InterPro" id="IPR002933">
    <property type="entry name" value="Peptidase_M20"/>
</dbReference>
<dbReference type="Pfam" id="PF01546">
    <property type="entry name" value="Peptidase_M20"/>
    <property type="match status" value="1"/>
</dbReference>
<dbReference type="Gene3D" id="3.30.70.360">
    <property type="match status" value="1"/>
</dbReference>
<keyword evidence="7" id="KW-1185">Reference proteome</keyword>
<organism evidence="6 7">
    <name type="scientific">Longimicrobium terrae</name>
    <dbReference type="NCBI Taxonomy" id="1639882"/>
    <lineage>
        <taxon>Bacteria</taxon>
        <taxon>Pseudomonadati</taxon>
        <taxon>Gemmatimonadota</taxon>
        <taxon>Longimicrobiia</taxon>
        <taxon>Longimicrobiales</taxon>
        <taxon>Longimicrobiaceae</taxon>
        <taxon>Longimicrobium</taxon>
    </lineage>
</organism>
<keyword evidence="4" id="KW-0862">Zinc</keyword>
<dbReference type="InterPro" id="IPR011650">
    <property type="entry name" value="Peptidase_M20_dimer"/>
</dbReference>
<dbReference type="SUPFAM" id="SSF53187">
    <property type="entry name" value="Zn-dependent exopeptidases"/>
    <property type="match status" value="1"/>
</dbReference>
<feature type="domain" description="Peptidase M20 dimerisation" evidence="5">
    <location>
        <begin position="180"/>
        <end position="287"/>
    </location>
</feature>
<sequence>MTLPSPEEDAPARDLSFERCIQFAADLIRIPSLPGEEEAAARRIVDELKMLGFDEAYMDNAGNAIGRITGTSGAPSVLLCSHMDVVDVGDPAAWEHPPYRGVVEDGFLHGRGAMDLKGPLALQLYAAARFVEDRPEGDLLCVFSVYEEKGGWGMMHFMDTSGIRPGAVILGEATGLDLCTGHRGHAELAVEIHGVAAHASTPERGRNPNDLLPHVLLAVRDLSDAQPSHPVLGAATLTPTVIEVWPRSGNVVPDRVRVTLDWRVLPGWDEAAALEQIRDAVAARVPEVEGMRVEVLPGRARFQAWTGYEEENSNFTPGFLMEDDHPLVVAAAETLREVLGRTPEIRPWKFGTDGGHSCGTHGVPTIGFAPGREALAHTNRERLDLDEARLAFDAYPALIRGMQAALVAAQGVPVRGIHPPLAATH</sequence>
<protein>
    <submittedName>
        <fullName evidence="6">Putative selenium metabolism hydrolase</fullName>
    </submittedName>
</protein>
<keyword evidence="3 6" id="KW-0378">Hydrolase</keyword>
<dbReference type="GO" id="GO:0016787">
    <property type="term" value="F:hydrolase activity"/>
    <property type="evidence" value="ECO:0007669"/>
    <property type="project" value="UniProtKB-KW"/>
</dbReference>
<dbReference type="InterPro" id="IPR050072">
    <property type="entry name" value="Peptidase_M20A"/>
</dbReference>
<dbReference type="GO" id="GO:0046872">
    <property type="term" value="F:metal ion binding"/>
    <property type="evidence" value="ECO:0007669"/>
    <property type="project" value="UniProtKB-KW"/>
</dbReference>